<dbReference type="Proteomes" id="UP000327044">
    <property type="component" value="Unassembled WGS sequence"/>
</dbReference>
<proteinExistence type="predicted"/>
<sequence>MYLSVSAATCICTGSVCGQLTIGMYSRKFCDMKCYAGSERTLVTYGFGSVVKVLKGKFTDETEIGEVKTKDKPSLRIDVCVKKTRTTRENYPLLCDFKH</sequence>
<name>A0A5N4AB88_PHOPY</name>
<dbReference type="EMBL" id="VVIM01000008">
    <property type="protein sequence ID" value="KAB0794596.1"/>
    <property type="molecule type" value="Genomic_DNA"/>
</dbReference>
<dbReference type="AlphaFoldDB" id="A0A5N4AB88"/>
<comment type="caution">
    <text evidence="1">The sequence shown here is derived from an EMBL/GenBank/DDBJ whole genome shotgun (WGS) entry which is preliminary data.</text>
</comment>
<reference evidence="1 2" key="1">
    <citation type="journal article" date="2018" name="Elife">
        <title>Firefly genomes illuminate parallel origins of bioluminescence in beetles.</title>
        <authorList>
            <person name="Fallon T.R."/>
            <person name="Lower S.E."/>
            <person name="Chang C.H."/>
            <person name="Bessho-Uehara M."/>
            <person name="Martin G.J."/>
            <person name="Bewick A.J."/>
            <person name="Behringer M."/>
            <person name="Debat H.J."/>
            <person name="Wong I."/>
            <person name="Day J.C."/>
            <person name="Suvorov A."/>
            <person name="Silva C.J."/>
            <person name="Stanger-Hall K.F."/>
            <person name="Hall D.W."/>
            <person name="Schmitz R.J."/>
            <person name="Nelson D.R."/>
            <person name="Lewis S.M."/>
            <person name="Shigenobu S."/>
            <person name="Bybee S.M."/>
            <person name="Larracuente A.M."/>
            <person name="Oba Y."/>
            <person name="Weng J.K."/>
        </authorList>
    </citation>
    <scope>NUCLEOTIDE SEQUENCE [LARGE SCALE GENOMIC DNA]</scope>
    <source>
        <strain evidence="1">1611_PpyrPB1</strain>
        <tissue evidence="1">Whole body</tissue>
    </source>
</reference>
<accession>A0A5N4AB88</accession>
<protein>
    <submittedName>
        <fullName evidence="1">Uncharacterized protein</fullName>
    </submittedName>
</protein>
<evidence type="ECO:0000313" key="2">
    <source>
        <dbReference type="Proteomes" id="UP000327044"/>
    </source>
</evidence>
<keyword evidence="2" id="KW-1185">Reference proteome</keyword>
<gene>
    <name evidence="1" type="ORF">PPYR_11435</name>
</gene>
<evidence type="ECO:0000313" key="1">
    <source>
        <dbReference type="EMBL" id="KAB0794596.1"/>
    </source>
</evidence>
<dbReference type="InParanoid" id="A0A5N4AB88"/>
<organism evidence="1 2">
    <name type="scientific">Photinus pyralis</name>
    <name type="common">Common eastern firefly</name>
    <name type="synonym">Lampyris pyralis</name>
    <dbReference type="NCBI Taxonomy" id="7054"/>
    <lineage>
        <taxon>Eukaryota</taxon>
        <taxon>Metazoa</taxon>
        <taxon>Ecdysozoa</taxon>
        <taxon>Arthropoda</taxon>
        <taxon>Hexapoda</taxon>
        <taxon>Insecta</taxon>
        <taxon>Pterygota</taxon>
        <taxon>Neoptera</taxon>
        <taxon>Endopterygota</taxon>
        <taxon>Coleoptera</taxon>
        <taxon>Polyphaga</taxon>
        <taxon>Elateriformia</taxon>
        <taxon>Elateroidea</taxon>
        <taxon>Lampyridae</taxon>
        <taxon>Lampyrinae</taxon>
        <taxon>Photinus</taxon>
    </lineage>
</organism>